<protein>
    <submittedName>
        <fullName evidence="1">SCO1664 family protein</fullName>
    </submittedName>
</protein>
<comment type="caution">
    <text evidence="1">The sequence shown here is derived from an EMBL/GenBank/DDBJ whole genome shotgun (WGS) entry which is preliminary data.</text>
</comment>
<proteinExistence type="predicted"/>
<dbReference type="Proteomes" id="UP000722989">
    <property type="component" value="Unassembled WGS sequence"/>
</dbReference>
<name>A0ABX0Y1H6_9ACTN</name>
<dbReference type="NCBIfam" id="TIGR03843">
    <property type="entry name" value="SCO1664 family protein"/>
    <property type="match status" value="1"/>
</dbReference>
<dbReference type="InterPro" id="IPR022292">
    <property type="entry name" value="CHP03843"/>
</dbReference>
<gene>
    <name evidence="1" type="ORF">HC031_21170</name>
</gene>
<organism evidence="1 2">
    <name type="scientific">Planosporangium thailandense</name>
    <dbReference type="NCBI Taxonomy" id="765197"/>
    <lineage>
        <taxon>Bacteria</taxon>
        <taxon>Bacillati</taxon>
        <taxon>Actinomycetota</taxon>
        <taxon>Actinomycetes</taxon>
        <taxon>Micromonosporales</taxon>
        <taxon>Micromonosporaceae</taxon>
        <taxon>Planosporangium</taxon>
    </lineage>
</organism>
<dbReference type="RefSeq" id="WP_167927137.1">
    <property type="nucleotide sequence ID" value="NZ_JAATVY010000016.1"/>
</dbReference>
<sequence>MSPALAEDDALALLRHGELELEGRLVDASNATLRAVITADGVTARCVYKPVDGERPLWDFPDGTLADREVAAYQLSAVAGFDVVPPTVLRDGPLGPGMCQLWIDEERQDAPLLGFVPARQVPPDWRSVVAARDERGRPYALAHADDARLARMAIFDAVVNNADRKGGHIIVTVDGRVYGVDHGVTFHAEDKLRTVLWGWVDEPLPADGVELLEKLRVELTGRLGPTLAEHLTEMEIGTLAMRIDRLLATRRFPQPSEDWPSIPWPPI</sequence>
<evidence type="ECO:0000313" key="1">
    <source>
        <dbReference type="EMBL" id="NJC72210.1"/>
    </source>
</evidence>
<evidence type="ECO:0000313" key="2">
    <source>
        <dbReference type="Proteomes" id="UP000722989"/>
    </source>
</evidence>
<keyword evidence="2" id="KW-1185">Reference proteome</keyword>
<dbReference type="EMBL" id="JAATVY010000016">
    <property type="protein sequence ID" value="NJC72210.1"/>
    <property type="molecule type" value="Genomic_DNA"/>
</dbReference>
<accession>A0ABX0Y1H6</accession>
<reference evidence="1 2" key="1">
    <citation type="submission" date="2020-03" db="EMBL/GenBank/DDBJ databases">
        <title>WGS of the type strain of Planosporangium spp.</title>
        <authorList>
            <person name="Thawai C."/>
        </authorList>
    </citation>
    <scope>NUCLEOTIDE SEQUENCE [LARGE SCALE GENOMIC DNA]</scope>
    <source>
        <strain evidence="1 2">TBRC 5610</strain>
    </source>
</reference>